<evidence type="ECO:0000313" key="2">
    <source>
        <dbReference type="EMBL" id="KAL2634335.1"/>
    </source>
</evidence>
<reference evidence="2 3" key="1">
    <citation type="submission" date="2024-09" db="EMBL/GenBank/DDBJ databases">
        <title>Chromosome-scale assembly of Riccia fluitans.</title>
        <authorList>
            <person name="Paukszto L."/>
            <person name="Sawicki J."/>
            <person name="Karawczyk K."/>
            <person name="Piernik-Szablinska J."/>
            <person name="Szczecinska M."/>
            <person name="Mazdziarz M."/>
        </authorList>
    </citation>
    <scope>NUCLEOTIDE SEQUENCE [LARGE SCALE GENOMIC DNA]</scope>
    <source>
        <strain evidence="2">Rf_01</strain>
        <tissue evidence="2">Aerial parts of the thallus</tissue>
    </source>
</reference>
<proteinExistence type="predicted"/>
<accession>A0ABD1YUG8</accession>
<organism evidence="2 3">
    <name type="scientific">Riccia fluitans</name>
    <dbReference type="NCBI Taxonomy" id="41844"/>
    <lineage>
        <taxon>Eukaryota</taxon>
        <taxon>Viridiplantae</taxon>
        <taxon>Streptophyta</taxon>
        <taxon>Embryophyta</taxon>
        <taxon>Marchantiophyta</taxon>
        <taxon>Marchantiopsida</taxon>
        <taxon>Marchantiidae</taxon>
        <taxon>Marchantiales</taxon>
        <taxon>Ricciaceae</taxon>
        <taxon>Riccia</taxon>
    </lineage>
</organism>
<evidence type="ECO:0000256" key="1">
    <source>
        <dbReference type="SAM" id="MobiDB-lite"/>
    </source>
</evidence>
<dbReference type="AlphaFoldDB" id="A0ABD1YUG8"/>
<gene>
    <name evidence="2" type="ORF">R1flu_005814</name>
</gene>
<evidence type="ECO:0000313" key="3">
    <source>
        <dbReference type="Proteomes" id="UP001605036"/>
    </source>
</evidence>
<name>A0ABD1YUG8_9MARC</name>
<comment type="caution">
    <text evidence="2">The sequence shown here is derived from an EMBL/GenBank/DDBJ whole genome shotgun (WGS) entry which is preliminary data.</text>
</comment>
<feature type="region of interest" description="Disordered" evidence="1">
    <location>
        <begin position="72"/>
        <end position="96"/>
    </location>
</feature>
<protein>
    <submittedName>
        <fullName evidence="2">Uncharacterized protein</fullName>
    </submittedName>
</protein>
<sequence>MTKITTPSFAIFAIVTPMAPEIVDLRADEPTVKAVEPRPPKLSRQFRFASSATSPAIPSIKDARNTHKSLHATGTNVDQLGKTGTVFAGQPLDAKR</sequence>
<dbReference type="Proteomes" id="UP001605036">
    <property type="component" value="Unassembled WGS sequence"/>
</dbReference>
<keyword evidence="3" id="KW-1185">Reference proteome</keyword>
<dbReference type="EMBL" id="JBHFFA010000003">
    <property type="protein sequence ID" value="KAL2634335.1"/>
    <property type="molecule type" value="Genomic_DNA"/>
</dbReference>